<proteinExistence type="predicted"/>
<dbReference type="InterPro" id="IPR042257">
    <property type="entry name" value="DGOK_C"/>
</dbReference>
<dbReference type="Gene3D" id="3.30.420.300">
    <property type="entry name" value="2-keto-3-deoxy-galactonokinase, substrate binding domain"/>
    <property type="match status" value="1"/>
</dbReference>
<dbReference type="Proteomes" id="UP000679126">
    <property type="component" value="Unassembled WGS sequence"/>
</dbReference>
<dbReference type="EMBL" id="JAGHKP010000006">
    <property type="protein sequence ID" value="MBO9155360.1"/>
    <property type="molecule type" value="Genomic_DNA"/>
</dbReference>
<sequence length="313" mass="34745">MDIFLSCDWGTSNFRLRLVQMQDLSVTATVQNNHGISTIFKSWQQQDGKVDRNSYYTNFLHQQIAEMQRQVNIPLEGIPVVLSGMASSSIGLMELPYKKLPFRTDGADLVVQHIHHNYNPLLIISGASTTDDVMRGEETKIVGATASINAEEHFIVLPGTHTKHIRIRSGQVISFQTFMTGEFFSLLSNNSILASSVADDGAFDRDSFISAVQKSRGISLLEHSFKVRTNQLLKGFSPQQNYHYLSGLLIGEELKTLSPELPLMLMGGSFHTQLYALACETLGIPITSMPDADDALIEGQQLILSARRHLFSA</sequence>
<dbReference type="Pfam" id="PF05035">
    <property type="entry name" value="DGOK"/>
    <property type="match status" value="1"/>
</dbReference>
<dbReference type="CDD" id="cd24012">
    <property type="entry name" value="ASKHA_NBD_KDGal-kinase"/>
    <property type="match status" value="1"/>
</dbReference>
<accession>A0ABS3YKX5</accession>
<evidence type="ECO:0000313" key="1">
    <source>
        <dbReference type="EMBL" id="MBO9155360.1"/>
    </source>
</evidence>
<evidence type="ECO:0000313" key="2">
    <source>
        <dbReference type="Proteomes" id="UP000679126"/>
    </source>
</evidence>
<dbReference type="Gene3D" id="3.30.420.310">
    <property type="entry name" value="2-keto-3-deoxy-galactonokinase, C-terminal domain"/>
    <property type="match status" value="1"/>
</dbReference>
<reference evidence="2" key="1">
    <citation type="submission" date="2021-03" db="EMBL/GenBank/DDBJ databases">
        <title>Assistant Professor.</title>
        <authorList>
            <person name="Huq M.A."/>
        </authorList>
    </citation>
    <scope>NUCLEOTIDE SEQUENCE [LARGE SCALE GENOMIC DNA]</scope>
    <source>
        <strain evidence="2">MAH-28</strain>
    </source>
</reference>
<comment type="caution">
    <text evidence="1">The sequence shown here is derived from an EMBL/GenBank/DDBJ whole genome shotgun (WGS) entry which is preliminary data.</text>
</comment>
<dbReference type="RefSeq" id="WP_209148588.1">
    <property type="nucleotide sequence ID" value="NZ_JAGHKP010000006.1"/>
</dbReference>
<protein>
    <submittedName>
        <fullName evidence="1">2-dehydro-3-deoxygalactonokinase</fullName>
    </submittedName>
</protein>
<dbReference type="InterPro" id="IPR042258">
    <property type="entry name" value="DGOK_N"/>
</dbReference>
<name>A0ABS3YKX5_9BACT</name>
<gene>
    <name evidence="1" type="ORF">J7I43_24240</name>
</gene>
<keyword evidence="2" id="KW-1185">Reference proteome</keyword>
<dbReference type="InterPro" id="IPR007729">
    <property type="entry name" value="DGOK"/>
</dbReference>
<organism evidence="1 2">
    <name type="scientific">Chitinophaga chungangae</name>
    <dbReference type="NCBI Taxonomy" id="2821488"/>
    <lineage>
        <taxon>Bacteria</taxon>
        <taxon>Pseudomonadati</taxon>
        <taxon>Bacteroidota</taxon>
        <taxon>Chitinophagia</taxon>
        <taxon>Chitinophagales</taxon>
        <taxon>Chitinophagaceae</taxon>
        <taxon>Chitinophaga</taxon>
    </lineage>
</organism>